<evidence type="ECO:0008006" key="3">
    <source>
        <dbReference type="Google" id="ProtNLM"/>
    </source>
</evidence>
<accession>A0A9Q5B4U8</accession>
<dbReference type="AlphaFoldDB" id="A0A9Q5B4U8"/>
<dbReference type="Proteomes" id="UP000564604">
    <property type="component" value="Unassembled WGS sequence"/>
</dbReference>
<protein>
    <recommendedName>
        <fullName evidence="3">Fimbrial protein</fullName>
    </recommendedName>
</protein>
<name>A0A9Q5B4U8_PSEFR</name>
<evidence type="ECO:0000313" key="1">
    <source>
        <dbReference type="EMBL" id="NNB51904.1"/>
    </source>
</evidence>
<organism evidence="1 2">
    <name type="scientific">Pseudomonas fragi</name>
    <dbReference type="NCBI Taxonomy" id="296"/>
    <lineage>
        <taxon>Bacteria</taxon>
        <taxon>Pseudomonadati</taxon>
        <taxon>Pseudomonadota</taxon>
        <taxon>Gammaproteobacteria</taxon>
        <taxon>Pseudomonadales</taxon>
        <taxon>Pseudomonadaceae</taxon>
        <taxon>Pseudomonas</taxon>
    </lineage>
</organism>
<comment type="caution">
    <text evidence="1">The sequence shown here is derived from an EMBL/GenBank/DDBJ whole genome shotgun (WGS) entry which is preliminary data.</text>
</comment>
<dbReference type="RefSeq" id="WP_141229008.1">
    <property type="nucleotide sequence ID" value="NZ_JAAQYS010000001.1"/>
</dbReference>
<gene>
    <name evidence="1" type="ORF">HBN89_21990</name>
</gene>
<dbReference type="EMBL" id="JAAQYX010000041">
    <property type="protein sequence ID" value="NNB51904.1"/>
    <property type="molecule type" value="Genomic_DNA"/>
</dbReference>
<proteinExistence type="predicted"/>
<reference evidence="1 2" key="1">
    <citation type="journal article" date="2020" name="Front. Microbiol.">
        <title>Genetic Organization of the aprX-lipA2 Operon Affects the Proteolytic Potential of Pseudomonas Species in Milk.</title>
        <authorList>
            <person name="Maier C."/>
            <person name="Huptas C."/>
            <person name="von Neubeck M."/>
            <person name="Scherer S."/>
            <person name="Wenning M."/>
            <person name="Lucking G."/>
        </authorList>
    </citation>
    <scope>NUCLEOTIDE SEQUENCE [LARGE SCALE GENOMIC DNA]</scope>
    <source>
        <strain evidence="1 2">WS 5094</strain>
    </source>
</reference>
<evidence type="ECO:0000313" key="2">
    <source>
        <dbReference type="Proteomes" id="UP000564604"/>
    </source>
</evidence>
<sequence>MQLLFAGTPLAAAEQLITAVFSPDHHNPSHNRFINTTPVAGYCLILPGQCAANGFSSVNFPVDFDASQELDPQEALADRRKAAYMRVPSNFRNVTITHDQTGQSAQVQWRISGFGGRYILSSGTWHGHLWGSSWVTAPSPCTYGGVGSGNATFYDYFWKVPQSATTACVKLPKVQIPTPFRYRNMNISYELHTPNPLSMEMGTYSGSITYGIGPGQDFDFGDRMVASDDRITFTFKLTVNHLLSLDFAPGAQRAVLQPAQGWQGWLASGRTAPALFADHDFKISSSGRFKVYLECQYAFAQTCGIRASAQQQLTAGVDIQLSLPAGIALEASGQPARRIPLQAGAHNAVVFKTLSSQFDRKATLHYRVQSASTEQMVKYPGSTFTGNATIIFDANI</sequence>